<dbReference type="PANTHER" id="PTHR43311">
    <property type="entry name" value="GLUTAMATE--TRNA LIGASE"/>
    <property type="match status" value="1"/>
</dbReference>
<feature type="binding site" evidence="7">
    <location>
        <position position="146"/>
    </location>
    <ligand>
        <name>Zn(2+)</name>
        <dbReference type="ChEBI" id="CHEBI:29105"/>
    </ligand>
</feature>
<dbReference type="InterPro" id="IPR045462">
    <property type="entry name" value="aa-tRNA-synth_I_cd-bd"/>
</dbReference>
<feature type="short sequence motif" description="'HIGH' region" evidence="7">
    <location>
        <begin position="47"/>
        <end position="57"/>
    </location>
</feature>
<dbReference type="SUPFAM" id="SSF52374">
    <property type="entry name" value="Nucleotidylyl transferase"/>
    <property type="match status" value="1"/>
</dbReference>
<dbReference type="EMBL" id="CP036287">
    <property type="protein sequence ID" value="QDU67747.1"/>
    <property type="molecule type" value="Genomic_DNA"/>
</dbReference>
<dbReference type="Pfam" id="PF19269">
    <property type="entry name" value="Anticodon_2"/>
    <property type="match status" value="1"/>
</dbReference>
<keyword evidence="7" id="KW-0479">Metal-binding</keyword>
<dbReference type="GO" id="GO:0005524">
    <property type="term" value="F:ATP binding"/>
    <property type="evidence" value="ECO:0007669"/>
    <property type="project" value="UniProtKB-UniRule"/>
</dbReference>
<dbReference type="GO" id="GO:0006424">
    <property type="term" value="P:glutamyl-tRNA aminoacylation"/>
    <property type="evidence" value="ECO:0007669"/>
    <property type="project" value="UniProtKB-UniRule"/>
</dbReference>
<reference evidence="10 11" key="1">
    <citation type="submission" date="2019-02" db="EMBL/GenBank/DDBJ databases">
        <title>Deep-cultivation of Planctomycetes and their phenomic and genomic characterization uncovers novel biology.</title>
        <authorList>
            <person name="Wiegand S."/>
            <person name="Jogler M."/>
            <person name="Boedeker C."/>
            <person name="Pinto D."/>
            <person name="Vollmers J."/>
            <person name="Rivas-Marin E."/>
            <person name="Kohn T."/>
            <person name="Peeters S.H."/>
            <person name="Heuer A."/>
            <person name="Rast P."/>
            <person name="Oberbeckmann S."/>
            <person name="Bunk B."/>
            <person name="Jeske O."/>
            <person name="Meyerdierks A."/>
            <person name="Storesund J.E."/>
            <person name="Kallscheuer N."/>
            <person name="Luecker S."/>
            <person name="Lage O.M."/>
            <person name="Pohl T."/>
            <person name="Merkel B.J."/>
            <person name="Hornburger P."/>
            <person name="Mueller R.-W."/>
            <person name="Bruemmer F."/>
            <person name="Labrenz M."/>
            <person name="Spormann A.M."/>
            <person name="Op den Camp H."/>
            <person name="Overmann J."/>
            <person name="Amann R."/>
            <person name="Jetten M.S.M."/>
            <person name="Mascher T."/>
            <person name="Medema M.H."/>
            <person name="Devos D.P."/>
            <person name="Kaster A.-K."/>
            <person name="Ovreas L."/>
            <person name="Rohde M."/>
            <person name="Galperin M.Y."/>
            <person name="Jogler C."/>
        </authorList>
    </citation>
    <scope>NUCLEOTIDE SEQUENCE [LARGE SCALE GENOMIC DNA]</scope>
    <source>
        <strain evidence="10 11">Pla133</strain>
    </source>
</reference>
<dbReference type="GO" id="GO:0000049">
    <property type="term" value="F:tRNA binding"/>
    <property type="evidence" value="ECO:0007669"/>
    <property type="project" value="InterPro"/>
</dbReference>
<keyword evidence="3 7" id="KW-0547">Nucleotide-binding</keyword>
<dbReference type="InterPro" id="IPR008925">
    <property type="entry name" value="aa_tRNA-synth_I_cd-bd_sf"/>
</dbReference>
<protein>
    <recommendedName>
        <fullName evidence="7">Glutamate--tRNA ligase</fullName>
        <ecNumber evidence="7">6.1.1.17</ecNumber>
    </recommendedName>
    <alternativeName>
        <fullName evidence="7">Glutamyl-tRNA synthetase</fullName>
        <shortName evidence="7">GluRS</shortName>
    </alternativeName>
</protein>
<dbReference type="SUPFAM" id="SSF48163">
    <property type="entry name" value="An anticodon-binding domain of class I aminoacyl-tRNA synthetases"/>
    <property type="match status" value="1"/>
</dbReference>
<feature type="short sequence motif" description="'KMSKS' region" evidence="7">
    <location>
        <begin position="287"/>
        <end position="291"/>
    </location>
</feature>
<feature type="binding site" evidence="7">
    <location>
        <position position="290"/>
    </location>
    <ligand>
        <name>ATP</name>
        <dbReference type="ChEBI" id="CHEBI:30616"/>
    </ligand>
</feature>
<dbReference type="Pfam" id="PF00749">
    <property type="entry name" value="tRNA-synt_1c"/>
    <property type="match status" value="1"/>
</dbReference>
<dbReference type="PANTHER" id="PTHR43311:SF2">
    <property type="entry name" value="GLUTAMATE--TRNA LIGASE, MITOCHONDRIAL-RELATED"/>
    <property type="match status" value="1"/>
</dbReference>
<comment type="similarity">
    <text evidence="1 7">Belongs to the class-I aminoacyl-tRNA synthetase family. Glutamate--tRNA ligase type 1 subfamily.</text>
</comment>
<dbReference type="PRINTS" id="PR00987">
    <property type="entry name" value="TRNASYNTHGLU"/>
</dbReference>
<evidence type="ECO:0000256" key="3">
    <source>
        <dbReference type="ARBA" id="ARBA00022741"/>
    </source>
</evidence>
<evidence type="ECO:0000313" key="11">
    <source>
        <dbReference type="Proteomes" id="UP000316921"/>
    </source>
</evidence>
<keyword evidence="4 7" id="KW-0067">ATP-binding</keyword>
<comment type="catalytic activity">
    <reaction evidence="7">
        <text>tRNA(Glu) + L-glutamate + ATP = L-glutamyl-tRNA(Glu) + AMP + diphosphate</text>
        <dbReference type="Rhea" id="RHEA:23540"/>
        <dbReference type="Rhea" id="RHEA-COMP:9663"/>
        <dbReference type="Rhea" id="RHEA-COMP:9680"/>
        <dbReference type="ChEBI" id="CHEBI:29985"/>
        <dbReference type="ChEBI" id="CHEBI:30616"/>
        <dbReference type="ChEBI" id="CHEBI:33019"/>
        <dbReference type="ChEBI" id="CHEBI:78442"/>
        <dbReference type="ChEBI" id="CHEBI:78520"/>
        <dbReference type="ChEBI" id="CHEBI:456215"/>
        <dbReference type="EC" id="6.1.1.17"/>
    </reaction>
</comment>
<evidence type="ECO:0000256" key="7">
    <source>
        <dbReference type="HAMAP-Rule" id="MF_00022"/>
    </source>
</evidence>
<comment type="subcellular location">
    <subcellularLocation>
        <location evidence="7">Cytoplasm</location>
    </subcellularLocation>
</comment>
<dbReference type="NCBIfam" id="TIGR00464">
    <property type="entry name" value="gltX_bact"/>
    <property type="match status" value="1"/>
</dbReference>
<keyword evidence="5 7" id="KW-0648">Protein biosynthesis</keyword>
<feature type="domain" description="Glutamyl/glutaminyl-tRNA synthetase class Ib catalytic" evidence="8">
    <location>
        <begin position="41"/>
        <end position="356"/>
    </location>
</feature>
<dbReference type="AlphaFoldDB" id="A0A518BLA5"/>
<comment type="cofactor">
    <cofactor evidence="7">
        <name>Zn(2+)</name>
        <dbReference type="ChEBI" id="CHEBI:29105"/>
    </cofactor>
    <text evidence="7">Binds 1 zinc ion per subunit.</text>
</comment>
<dbReference type="EC" id="6.1.1.17" evidence="7"/>
<keyword evidence="6 7" id="KW-0030">Aminoacyl-tRNA synthetase</keyword>
<evidence type="ECO:0000256" key="6">
    <source>
        <dbReference type="ARBA" id="ARBA00023146"/>
    </source>
</evidence>
<organism evidence="10 11">
    <name type="scientific">Engelhardtia mirabilis</name>
    <dbReference type="NCBI Taxonomy" id="2528011"/>
    <lineage>
        <taxon>Bacteria</taxon>
        <taxon>Pseudomonadati</taxon>
        <taxon>Planctomycetota</taxon>
        <taxon>Planctomycetia</taxon>
        <taxon>Planctomycetia incertae sedis</taxon>
        <taxon>Engelhardtia</taxon>
    </lineage>
</organism>
<dbReference type="GO" id="GO:0008270">
    <property type="term" value="F:zinc ion binding"/>
    <property type="evidence" value="ECO:0007669"/>
    <property type="project" value="UniProtKB-UniRule"/>
</dbReference>
<feature type="binding site" evidence="7">
    <location>
        <position position="144"/>
    </location>
    <ligand>
        <name>Zn(2+)</name>
        <dbReference type="ChEBI" id="CHEBI:29105"/>
    </ligand>
</feature>
<dbReference type="InterPro" id="IPR004527">
    <property type="entry name" value="Glu-tRNA-ligase_bac/mito"/>
</dbReference>
<sequence>MLSRGPALCGFPRGPPERRRILPALPSPPDPVQIEPLTAPVRTRFAPSPTGPLHIGGARTALFVWAYARHHGGQFILRIEDTDPERSERRWEDEILDGFRWLGIDWDEGPDVGGPFGPYRQSERAAMHLGVAAQLRRAGWAYPCFCTRERLDAVREQQQARRETARYDGLCRDLDDETVKRRIDAGETFVLRFRVPEGSTTFQDQIRGRVTFEHAEVDDWVMVRGDGAPTYNLVCVCDDSAMQISHVIRGEEHLVNTPKQILLYQALGEPIPSFAHVPLMLAVGGKKMSKRDGDTALADYRRKGYPVEAVINFLALQGWALDGETEVFSRQQLVEHFDVGVVSKSGSVFDLQKLSWLSEQYVRTESPGQVLDHGLPYLESAGLANAAAVAADRAWFERATETARERITTYSDLPDQLAYLFAADDAVEYDEKALAAATKQGTVHLAAWHAWARERLVEPIDAAALGAATKDWIGESGIKLPQLFQPLRCVLSGKPGGPDLFEIVALLGAARTTARIESGLARLTAAAEPS</sequence>
<evidence type="ECO:0000256" key="2">
    <source>
        <dbReference type="ARBA" id="ARBA00022598"/>
    </source>
</evidence>
<dbReference type="InterPro" id="IPR033910">
    <property type="entry name" value="GluRS_core"/>
</dbReference>
<feature type="binding site" evidence="7">
    <location>
        <position position="173"/>
    </location>
    <ligand>
        <name>Zn(2+)</name>
        <dbReference type="ChEBI" id="CHEBI:29105"/>
    </ligand>
</feature>
<dbReference type="InterPro" id="IPR000924">
    <property type="entry name" value="Glu/Gln-tRNA-synth"/>
</dbReference>
<keyword evidence="7" id="KW-0862">Zinc</keyword>
<dbReference type="Proteomes" id="UP000316921">
    <property type="component" value="Chromosome"/>
</dbReference>
<accession>A0A518BLA5</accession>
<dbReference type="GO" id="GO:0004818">
    <property type="term" value="F:glutamate-tRNA ligase activity"/>
    <property type="evidence" value="ECO:0007669"/>
    <property type="project" value="UniProtKB-UniRule"/>
</dbReference>
<feature type="domain" description="Aminoacyl-tRNA synthetase class I anticodon-binding" evidence="9">
    <location>
        <begin position="383"/>
        <end position="519"/>
    </location>
</feature>
<evidence type="ECO:0000259" key="9">
    <source>
        <dbReference type="Pfam" id="PF19269"/>
    </source>
</evidence>
<dbReference type="CDD" id="cd00808">
    <property type="entry name" value="GluRS_core"/>
    <property type="match status" value="1"/>
</dbReference>
<comment type="function">
    <text evidence="7">Catalyzes the attachment of glutamate to tRNA(Glu) in a two-step reaction: glutamate is first activated by ATP to form Glu-AMP and then transferred to the acceptor end of tRNA(Glu).</text>
</comment>
<dbReference type="InterPro" id="IPR020751">
    <property type="entry name" value="aa-tRNA-synth_I_codon-bd_sub2"/>
</dbReference>
<dbReference type="HAMAP" id="MF_00022">
    <property type="entry name" value="Glu_tRNA_synth_type1"/>
    <property type="match status" value="1"/>
</dbReference>
<evidence type="ECO:0000256" key="4">
    <source>
        <dbReference type="ARBA" id="ARBA00022840"/>
    </source>
</evidence>
<dbReference type="PROSITE" id="PS00178">
    <property type="entry name" value="AA_TRNA_LIGASE_I"/>
    <property type="match status" value="1"/>
</dbReference>
<dbReference type="Gene3D" id="3.40.50.620">
    <property type="entry name" value="HUPs"/>
    <property type="match status" value="1"/>
</dbReference>
<keyword evidence="7" id="KW-0963">Cytoplasm</keyword>
<name>A0A518BLA5_9BACT</name>
<dbReference type="GO" id="GO:0005829">
    <property type="term" value="C:cytosol"/>
    <property type="evidence" value="ECO:0007669"/>
    <property type="project" value="TreeGrafter"/>
</dbReference>
<dbReference type="FunFam" id="3.40.50.620:FF:000045">
    <property type="entry name" value="Glutamate--tRNA ligase, mitochondrial"/>
    <property type="match status" value="1"/>
</dbReference>
<dbReference type="InterPro" id="IPR020058">
    <property type="entry name" value="Glu/Gln-tRNA-synth_Ib_cat-dom"/>
</dbReference>
<dbReference type="InterPro" id="IPR049940">
    <property type="entry name" value="GluQ/Sye"/>
</dbReference>
<keyword evidence="2 7" id="KW-0436">Ligase</keyword>
<dbReference type="Gene3D" id="1.10.10.350">
    <property type="match status" value="1"/>
</dbReference>
<keyword evidence="11" id="KW-1185">Reference proteome</keyword>
<evidence type="ECO:0000313" key="10">
    <source>
        <dbReference type="EMBL" id="QDU67747.1"/>
    </source>
</evidence>
<proteinExistence type="inferred from homology"/>
<dbReference type="KEGG" id="pbap:Pla133_28360"/>
<gene>
    <name evidence="10" type="primary">gltX_2</name>
    <name evidence="7" type="synonym">gltX</name>
    <name evidence="10" type="ORF">Pla133_28360</name>
</gene>
<dbReference type="InterPro" id="IPR014729">
    <property type="entry name" value="Rossmann-like_a/b/a_fold"/>
</dbReference>
<feature type="binding site" evidence="7">
    <location>
        <position position="171"/>
    </location>
    <ligand>
        <name>Zn(2+)</name>
        <dbReference type="ChEBI" id="CHEBI:29105"/>
    </ligand>
</feature>
<dbReference type="InterPro" id="IPR001412">
    <property type="entry name" value="aa-tRNA-synth_I_CS"/>
</dbReference>
<evidence type="ECO:0000256" key="5">
    <source>
        <dbReference type="ARBA" id="ARBA00022917"/>
    </source>
</evidence>
<evidence type="ECO:0000256" key="1">
    <source>
        <dbReference type="ARBA" id="ARBA00007894"/>
    </source>
</evidence>
<evidence type="ECO:0000259" key="8">
    <source>
        <dbReference type="Pfam" id="PF00749"/>
    </source>
</evidence>
<comment type="subunit">
    <text evidence="7">Monomer.</text>
</comment>